<sequence length="96" mass="10989">MKLIRVINDHKKQINSIADKYGVVSIKVFGSVARGEEKSDSDIDLLVKLEEGRSLFDLIGFKNDLEYLLKRKVDVVTEESLHWTLKDQVSNEVVEI</sequence>
<dbReference type="InterPro" id="IPR002934">
    <property type="entry name" value="Polymerase_NTP_transf_dom"/>
</dbReference>
<evidence type="ECO:0000256" key="5">
    <source>
        <dbReference type="ARBA" id="ARBA00022723"/>
    </source>
</evidence>
<keyword evidence="6" id="KW-0547">Nucleotide-binding</keyword>
<dbReference type="OrthoDB" id="9809668at2"/>
<dbReference type="PANTHER" id="PTHR33571">
    <property type="entry name" value="SSL8005 PROTEIN"/>
    <property type="match status" value="1"/>
</dbReference>
<dbReference type="GO" id="GO:0016779">
    <property type="term" value="F:nucleotidyltransferase activity"/>
    <property type="evidence" value="ECO:0007669"/>
    <property type="project" value="UniProtKB-KW"/>
</dbReference>
<evidence type="ECO:0000313" key="11">
    <source>
        <dbReference type="EMBL" id="SDK00116.1"/>
    </source>
</evidence>
<evidence type="ECO:0000259" key="10">
    <source>
        <dbReference type="Pfam" id="PF01909"/>
    </source>
</evidence>
<dbReference type="CDD" id="cd05403">
    <property type="entry name" value="NT_KNTase_like"/>
    <property type="match status" value="1"/>
</dbReference>
<organism evidence="11 12">
    <name type="scientific">Natronincola ferrireducens</name>
    <dbReference type="NCBI Taxonomy" id="393762"/>
    <lineage>
        <taxon>Bacteria</taxon>
        <taxon>Bacillati</taxon>
        <taxon>Bacillota</taxon>
        <taxon>Clostridia</taxon>
        <taxon>Peptostreptococcales</taxon>
        <taxon>Natronincolaceae</taxon>
        <taxon>Natronincola</taxon>
    </lineage>
</organism>
<dbReference type="SUPFAM" id="SSF81301">
    <property type="entry name" value="Nucleotidyltransferase"/>
    <property type="match status" value="1"/>
</dbReference>
<accession>A0A1G8YBP2</accession>
<dbReference type="STRING" id="393762.SAMN05660472_00489"/>
<protein>
    <recommendedName>
        <fullName evidence="10">Polymerase nucleotidyl transferase domain-containing protein</fullName>
    </recommendedName>
</protein>
<evidence type="ECO:0000256" key="1">
    <source>
        <dbReference type="ARBA" id="ARBA00001946"/>
    </source>
</evidence>
<dbReference type="EMBL" id="FNFP01000001">
    <property type="protein sequence ID" value="SDK00116.1"/>
    <property type="molecule type" value="Genomic_DNA"/>
</dbReference>
<dbReference type="AlphaFoldDB" id="A0A1G8YBP2"/>
<dbReference type="PANTHER" id="PTHR33571:SF12">
    <property type="entry name" value="BSL3053 PROTEIN"/>
    <property type="match status" value="1"/>
</dbReference>
<proteinExistence type="inferred from homology"/>
<evidence type="ECO:0000256" key="2">
    <source>
        <dbReference type="ARBA" id="ARBA00022649"/>
    </source>
</evidence>
<dbReference type="RefSeq" id="WP_090549779.1">
    <property type="nucleotide sequence ID" value="NZ_FNFP01000001.1"/>
</dbReference>
<name>A0A1G8YBP2_9FIRM</name>
<reference evidence="11 12" key="1">
    <citation type="submission" date="2016-10" db="EMBL/GenBank/DDBJ databases">
        <authorList>
            <person name="de Groot N.N."/>
        </authorList>
    </citation>
    <scope>NUCLEOTIDE SEQUENCE [LARGE SCALE GENOMIC DNA]</scope>
    <source>
        <strain evidence="11 12">DSM 18346</strain>
    </source>
</reference>
<gene>
    <name evidence="11" type="ORF">SAMN05660472_00489</name>
</gene>
<keyword evidence="8" id="KW-0460">Magnesium</keyword>
<dbReference type="GO" id="GO:0005524">
    <property type="term" value="F:ATP binding"/>
    <property type="evidence" value="ECO:0007669"/>
    <property type="project" value="UniProtKB-KW"/>
</dbReference>
<dbReference type="InterPro" id="IPR043519">
    <property type="entry name" value="NT_sf"/>
</dbReference>
<keyword evidence="7" id="KW-0067">ATP-binding</keyword>
<keyword evidence="12" id="KW-1185">Reference proteome</keyword>
<evidence type="ECO:0000256" key="7">
    <source>
        <dbReference type="ARBA" id="ARBA00022840"/>
    </source>
</evidence>
<evidence type="ECO:0000256" key="6">
    <source>
        <dbReference type="ARBA" id="ARBA00022741"/>
    </source>
</evidence>
<keyword evidence="5" id="KW-0479">Metal-binding</keyword>
<feature type="domain" description="Polymerase nucleotidyl transferase" evidence="10">
    <location>
        <begin position="11"/>
        <end position="93"/>
    </location>
</feature>
<evidence type="ECO:0000313" key="12">
    <source>
        <dbReference type="Proteomes" id="UP000198718"/>
    </source>
</evidence>
<dbReference type="Pfam" id="PF01909">
    <property type="entry name" value="NTP_transf_2"/>
    <property type="match status" value="1"/>
</dbReference>
<dbReference type="Gene3D" id="3.30.460.10">
    <property type="entry name" value="Beta Polymerase, domain 2"/>
    <property type="match status" value="1"/>
</dbReference>
<dbReference type="Proteomes" id="UP000198718">
    <property type="component" value="Unassembled WGS sequence"/>
</dbReference>
<evidence type="ECO:0000256" key="9">
    <source>
        <dbReference type="ARBA" id="ARBA00038276"/>
    </source>
</evidence>
<keyword evidence="4" id="KW-0548">Nucleotidyltransferase</keyword>
<keyword evidence="3" id="KW-0808">Transferase</keyword>
<comment type="similarity">
    <text evidence="9">Belongs to the MntA antitoxin family.</text>
</comment>
<dbReference type="GO" id="GO:0046872">
    <property type="term" value="F:metal ion binding"/>
    <property type="evidence" value="ECO:0007669"/>
    <property type="project" value="UniProtKB-KW"/>
</dbReference>
<evidence type="ECO:0000256" key="3">
    <source>
        <dbReference type="ARBA" id="ARBA00022679"/>
    </source>
</evidence>
<keyword evidence="2" id="KW-1277">Toxin-antitoxin system</keyword>
<comment type="cofactor">
    <cofactor evidence="1">
        <name>Mg(2+)</name>
        <dbReference type="ChEBI" id="CHEBI:18420"/>
    </cofactor>
</comment>
<dbReference type="InterPro" id="IPR052038">
    <property type="entry name" value="Type-VII_TA_antitoxin"/>
</dbReference>
<evidence type="ECO:0000256" key="8">
    <source>
        <dbReference type="ARBA" id="ARBA00022842"/>
    </source>
</evidence>
<evidence type="ECO:0000256" key="4">
    <source>
        <dbReference type="ARBA" id="ARBA00022695"/>
    </source>
</evidence>